<evidence type="ECO:0000256" key="5">
    <source>
        <dbReference type="ARBA" id="ARBA00022832"/>
    </source>
</evidence>
<dbReference type="SUPFAM" id="SSF53901">
    <property type="entry name" value="Thiolase-like"/>
    <property type="match status" value="1"/>
</dbReference>
<dbReference type="PANTHER" id="PTHR43091">
    <property type="entry name" value="3-OXOACYL-[ACYL-CARRIER-PROTEIN] SYNTHASE"/>
    <property type="match status" value="1"/>
</dbReference>
<feature type="domain" description="Beta-ketoacyl-[acyl-carrier-protein] synthase III C-terminal" evidence="15">
    <location>
        <begin position="231"/>
        <end position="320"/>
    </location>
</feature>
<comment type="pathway">
    <text evidence="1 14">Lipid metabolism; fatty acid biosynthesis.</text>
</comment>
<keyword evidence="14" id="KW-0963">Cytoplasm</keyword>
<dbReference type="HAMAP" id="MF_01815">
    <property type="entry name" value="FabH"/>
    <property type="match status" value="1"/>
</dbReference>
<reference evidence="17" key="4">
    <citation type="submission" date="2021-10" db="EMBL/GenBank/DDBJ databases">
        <title>Collection of gut derived symbiotic bacterial strains cultured from healthy donors.</title>
        <authorList>
            <person name="Lin H."/>
            <person name="Littmann E."/>
            <person name="Claire K."/>
            <person name="Pamer E."/>
        </authorList>
    </citation>
    <scope>NUCLEOTIDE SEQUENCE</scope>
    <source>
        <strain evidence="17">MSK.23.4</strain>
    </source>
</reference>
<evidence type="ECO:0000313" key="19">
    <source>
        <dbReference type="EMBL" id="NSI58943.1"/>
    </source>
</evidence>
<keyword evidence="5 14" id="KW-0276">Fatty acid metabolism</keyword>
<sequence>MTGRICGTGSYVPARIVENDELANLVDTNDAWIRERTGIARRHLAENETTSYMAAEAAKRALAQSDIPAEDVDLILVATSTPENVFPCTACEVQREIHAEHAAGFDLNAACSGFLFALQTAQAYIQAGIYRTVLVIGVDSMSHMVDWSDRSTCILFGDGAGAVVLRESKGGLFVQAAHSDGAKGDVLTGCSRHRKNWDHPDEAKAAYIQMDGQSVFKFAVRRVPEIVEELLEKARIQKEEISYFFLHQANRRIIEAAAKRTGVDISRFPMNLQEYGNTSAASIPILLDEWNKKGLLKKGDKLVLAGFGAGLSWAGSLLEW</sequence>
<comment type="subcellular location">
    <subcellularLocation>
        <location evidence="14">Cytoplasm</location>
    </subcellularLocation>
</comment>
<reference evidence="18" key="5">
    <citation type="submission" date="2022-12" db="EMBL/GenBank/DDBJ databases">
        <title>Genome of R. gnavus strain RSHDN_123.</title>
        <authorList>
            <person name="Abdugheni R."/>
        </authorList>
    </citation>
    <scope>NUCLEOTIDE SEQUENCE</scope>
    <source>
        <strain evidence="18">RSHDN_123</strain>
    </source>
</reference>
<dbReference type="GO" id="GO:0005737">
    <property type="term" value="C:cytoplasm"/>
    <property type="evidence" value="ECO:0007669"/>
    <property type="project" value="UniProtKB-SubCell"/>
</dbReference>
<reference evidence="19" key="3">
    <citation type="submission" date="2020-02" db="EMBL/GenBank/DDBJ databases">
        <authorList>
            <person name="Littmann E."/>
            <person name="Sorbara M."/>
        </authorList>
    </citation>
    <scope>NUCLEOTIDE SEQUENCE</scope>
    <source>
        <strain evidence="19">MSK.15.32</strain>
    </source>
</reference>
<evidence type="ECO:0000256" key="13">
    <source>
        <dbReference type="ARBA" id="ARBA00052985"/>
    </source>
</evidence>
<dbReference type="Proteomes" id="UP001296580">
    <property type="component" value="Unassembled WGS sequence"/>
</dbReference>
<evidence type="ECO:0000256" key="12">
    <source>
        <dbReference type="ARBA" id="ARBA00052467"/>
    </source>
</evidence>
<dbReference type="EMBL" id="JAPZED010000003">
    <property type="protein sequence ID" value="MCZ7693200.1"/>
    <property type="molecule type" value="Genomic_DNA"/>
</dbReference>
<dbReference type="InterPro" id="IPR016039">
    <property type="entry name" value="Thiolase-like"/>
</dbReference>
<dbReference type="EC" id="2.3.1.180" evidence="14"/>
<evidence type="ECO:0000256" key="8">
    <source>
        <dbReference type="ARBA" id="ARBA00023268"/>
    </source>
</evidence>
<dbReference type="EMBL" id="JAAIRV010000021">
    <property type="protein sequence ID" value="NSI58943.1"/>
    <property type="molecule type" value="Genomic_DNA"/>
</dbReference>
<evidence type="ECO:0000256" key="9">
    <source>
        <dbReference type="ARBA" id="ARBA00023315"/>
    </source>
</evidence>
<evidence type="ECO:0000256" key="7">
    <source>
        <dbReference type="ARBA" id="ARBA00023160"/>
    </source>
</evidence>
<feature type="active site" evidence="14">
    <location>
        <position position="111"/>
    </location>
</feature>
<comment type="catalytic activity">
    <reaction evidence="10">
        <text>malonyl-[ACP] + acetyl-CoA + H(+) = 3-oxobutanoyl-[ACP] + CO2 + CoA</text>
        <dbReference type="Rhea" id="RHEA:12080"/>
        <dbReference type="Rhea" id="RHEA-COMP:9623"/>
        <dbReference type="Rhea" id="RHEA-COMP:9625"/>
        <dbReference type="ChEBI" id="CHEBI:15378"/>
        <dbReference type="ChEBI" id="CHEBI:16526"/>
        <dbReference type="ChEBI" id="CHEBI:57287"/>
        <dbReference type="ChEBI" id="CHEBI:57288"/>
        <dbReference type="ChEBI" id="CHEBI:78449"/>
        <dbReference type="ChEBI" id="CHEBI:78450"/>
        <dbReference type="EC" id="2.3.1.180"/>
    </reaction>
    <physiologicalReaction direction="left-to-right" evidence="10">
        <dbReference type="Rhea" id="RHEA:12081"/>
    </physiologicalReaction>
</comment>
<evidence type="ECO:0000313" key="23">
    <source>
        <dbReference type="Proteomes" id="UP000283834"/>
    </source>
</evidence>
<evidence type="ECO:0000313" key="17">
    <source>
        <dbReference type="EMBL" id="MCB5492907.1"/>
    </source>
</evidence>
<dbReference type="Proteomes" id="UP001148455">
    <property type="component" value="Unassembled WGS sequence"/>
</dbReference>
<dbReference type="AlphaFoldDB" id="A0A2N5P3U5"/>
<reference evidence="19" key="2">
    <citation type="journal article" date="2020" name="Cell Host Microbe">
        <title>Functional and Genomic Variation between Human-Derived Isolates of Lachnospiraceae Reveals Inter- and Intra-Species Diversity.</title>
        <authorList>
            <person name="Sorbara M.T."/>
            <person name="Littmann E.R."/>
            <person name="Fontana E."/>
            <person name="Moody T.U."/>
            <person name="Kohout C.E."/>
            <person name="Gjonbalaj M."/>
            <person name="Eaton V."/>
            <person name="Seok R."/>
            <person name="Leiner I.M."/>
            <person name="Pamer E.G."/>
        </authorList>
    </citation>
    <scope>NUCLEOTIDE SEQUENCE</scope>
    <source>
        <strain evidence="19">MSK.15.32</strain>
    </source>
</reference>
<evidence type="ECO:0000256" key="10">
    <source>
        <dbReference type="ARBA" id="ARBA00051096"/>
    </source>
</evidence>
<comment type="domain">
    <text evidence="14">The last Arg residue of the ACP-binding site is essential for the weak association between ACP/AcpP and FabH.</text>
</comment>
<comment type="catalytic activity">
    <reaction evidence="12">
        <text>2-methylpropanoyl-CoA + malonyl-[ACP] + H(+) = 4-methyl-3-oxopentanoyl-[ACP] + CO2 + CoA</text>
        <dbReference type="Rhea" id="RHEA:42268"/>
        <dbReference type="Rhea" id="RHEA-COMP:9623"/>
        <dbReference type="Rhea" id="RHEA-COMP:9940"/>
        <dbReference type="ChEBI" id="CHEBI:15378"/>
        <dbReference type="ChEBI" id="CHEBI:16526"/>
        <dbReference type="ChEBI" id="CHEBI:57287"/>
        <dbReference type="ChEBI" id="CHEBI:57338"/>
        <dbReference type="ChEBI" id="CHEBI:78449"/>
        <dbReference type="ChEBI" id="CHEBI:78820"/>
        <dbReference type="EC" id="2.3.1.300"/>
    </reaction>
    <physiologicalReaction direction="left-to-right" evidence="12">
        <dbReference type="Rhea" id="RHEA:42269"/>
    </physiologicalReaction>
</comment>
<evidence type="ECO:0000313" key="22">
    <source>
        <dbReference type="Proteomes" id="UP000260808"/>
    </source>
</evidence>
<dbReference type="NCBIfam" id="NF006829">
    <property type="entry name" value="PRK09352.1"/>
    <property type="match status" value="1"/>
</dbReference>
<protein>
    <recommendedName>
        <fullName evidence="14">Beta-ketoacyl-[acyl-carrier-protein] synthase III</fullName>
        <shortName evidence="14">Beta-ketoacyl-ACP synthase III</shortName>
        <shortName evidence="14">KAS III</shortName>
        <ecNumber evidence="14">2.3.1.180</ecNumber>
    </recommendedName>
    <alternativeName>
        <fullName evidence="14">3-oxoacyl-[acyl-carrier-protein] synthase 3</fullName>
    </alternativeName>
    <alternativeName>
        <fullName evidence="14">3-oxoacyl-[acyl-carrier-protein] synthase III</fullName>
    </alternativeName>
</protein>
<reference evidence="22 23" key="1">
    <citation type="submission" date="2018-08" db="EMBL/GenBank/DDBJ databases">
        <title>A genome reference for cultivated species of the human gut microbiota.</title>
        <authorList>
            <person name="Zou Y."/>
            <person name="Xue W."/>
            <person name="Luo G."/>
        </authorList>
    </citation>
    <scope>NUCLEOTIDE SEQUENCE [LARGE SCALE GENOMIC DNA]</scope>
    <source>
        <strain evidence="21 23">AF19-16AC</strain>
        <strain evidence="20 22">TF01-20-2</strain>
    </source>
</reference>
<dbReference type="InterPro" id="IPR013747">
    <property type="entry name" value="ACP_syn_III_C"/>
</dbReference>
<evidence type="ECO:0000313" key="18">
    <source>
        <dbReference type="EMBL" id="MCZ7693200.1"/>
    </source>
</evidence>
<dbReference type="GO" id="GO:0033818">
    <property type="term" value="F:beta-ketoacyl-acyl-carrier-protein synthase III activity"/>
    <property type="evidence" value="ECO:0007669"/>
    <property type="project" value="UniProtKB-UniRule"/>
</dbReference>
<evidence type="ECO:0000256" key="14">
    <source>
        <dbReference type="HAMAP-Rule" id="MF_01815"/>
    </source>
</evidence>
<evidence type="ECO:0000256" key="1">
    <source>
        <dbReference type="ARBA" id="ARBA00005194"/>
    </source>
</evidence>
<keyword evidence="9 14" id="KW-0012">Acyltransferase</keyword>
<dbReference type="Pfam" id="PF08541">
    <property type="entry name" value="ACP_syn_III_C"/>
    <property type="match status" value="1"/>
</dbReference>
<evidence type="ECO:0000313" key="20">
    <source>
        <dbReference type="EMBL" id="RGM24387.1"/>
    </source>
</evidence>
<comment type="similarity">
    <text evidence="2 14">Belongs to the thiolase-like superfamily. FabH family.</text>
</comment>
<evidence type="ECO:0000256" key="4">
    <source>
        <dbReference type="ARBA" id="ARBA00022679"/>
    </source>
</evidence>
<dbReference type="CDD" id="cd00830">
    <property type="entry name" value="KAS_III"/>
    <property type="match status" value="1"/>
</dbReference>
<dbReference type="GO" id="GO:0004315">
    <property type="term" value="F:3-oxoacyl-[acyl-carrier-protein] synthase activity"/>
    <property type="evidence" value="ECO:0007669"/>
    <property type="project" value="InterPro"/>
</dbReference>
<evidence type="ECO:0000256" key="11">
    <source>
        <dbReference type="ARBA" id="ARBA00052407"/>
    </source>
</evidence>
<dbReference type="PANTHER" id="PTHR43091:SF1">
    <property type="entry name" value="BETA-KETOACYL-[ACYL-CARRIER-PROTEIN] SYNTHASE III, CHLOROPLASTIC"/>
    <property type="match status" value="1"/>
</dbReference>
<dbReference type="UniPathway" id="UPA00094"/>
<dbReference type="Gene3D" id="3.40.47.10">
    <property type="match status" value="1"/>
</dbReference>
<evidence type="ECO:0000256" key="3">
    <source>
        <dbReference type="ARBA" id="ARBA00022516"/>
    </source>
</evidence>
<evidence type="ECO:0000313" key="21">
    <source>
        <dbReference type="EMBL" id="RGT36078.1"/>
    </source>
</evidence>
<dbReference type="Proteomes" id="UP001297422">
    <property type="component" value="Unassembled WGS sequence"/>
</dbReference>
<dbReference type="EMBL" id="JAJBNC010000005">
    <property type="protein sequence ID" value="MCB5492907.1"/>
    <property type="molecule type" value="Genomic_DNA"/>
</dbReference>
<dbReference type="Pfam" id="PF08545">
    <property type="entry name" value="ACP_syn_III"/>
    <property type="match status" value="1"/>
</dbReference>
<organism evidence="21 23">
    <name type="scientific">Mediterraneibacter gnavus</name>
    <name type="common">Ruminococcus gnavus</name>
    <dbReference type="NCBI Taxonomy" id="33038"/>
    <lineage>
        <taxon>Bacteria</taxon>
        <taxon>Bacillati</taxon>
        <taxon>Bacillota</taxon>
        <taxon>Clostridia</taxon>
        <taxon>Lachnospirales</taxon>
        <taxon>Lachnospiraceae</taxon>
        <taxon>Mediterraneibacter</taxon>
    </lineage>
</organism>
<comment type="catalytic activity">
    <reaction evidence="13">
        <text>3-methylbutanoyl-CoA + malonyl-[ACP] + H(+) = 5-methyl-3-oxohexanoyl-[ACP] + CO2 + CoA</text>
        <dbReference type="Rhea" id="RHEA:42272"/>
        <dbReference type="Rhea" id="RHEA-COMP:9623"/>
        <dbReference type="Rhea" id="RHEA-COMP:9941"/>
        <dbReference type="ChEBI" id="CHEBI:15378"/>
        <dbReference type="ChEBI" id="CHEBI:16526"/>
        <dbReference type="ChEBI" id="CHEBI:57287"/>
        <dbReference type="ChEBI" id="CHEBI:57345"/>
        <dbReference type="ChEBI" id="CHEBI:78449"/>
        <dbReference type="ChEBI" id="CHEBI:78822"/>
        <dbReference type="EC" id="2.3.1.300"/>
    </reaction>
    <physiologicalReaction direction="left-to-right" evidence="13">
        <dbReference type="Rhea" id="RHEA:42273"/>
    </physiologicalReaction>
</comment>
<keyword evidence="8 14" id="KW-0511">Multifunctional enzyme</keyword>
<gene>
    <name evidence="14" type="primary">fabH</name>
    <name evidence="21" type="ORF">DWX36_15365</name>
    <name evidence="20" type="ORF">DXC31_04475</name>
    <name evidence="19" type="ORF">G4993_11115</name>
    <name evidence="17" type="ORF">LIQ10_04010</name>
    <name evidence="18" type="ORF">O8D18_03965</name>
</gene>
<feature type="active site" evidence="14">
    <location>
        <position position="247"/>
    </location>
</feature>
<dbReference type="FunFam" id="3.40.47.10:FF:000004">
    <property type="entry name" value="3-oxoacyl-[acyl-carrier-protein] synthase 3"/>
    <property type="match status" value="1"/>
</dbReference>
<keyword evidence="7 14" id="KW-0275">Fatty acid biosynthesis</keyword>
<feature type="region of interest" description="ACP-binding" evidence="14">
    <location>
        <begin position="248"/>
        <end position="252"/>
    </location>
</feature>
<dbReference type="InterPro" id="IPR013751">
    <property type="entry name" value="ACP_syn_III_N"/>
</dbReference>
<dbReference type="EMBL" id="QSSX01000007">
    <property type="protein sequence ID" value="RGM24387.1"/>
    <property type="molecule type" value="Genomic_DNA"/>
</dbReference>
<accession>A0A2N5P3U5</accession>
<dbReference type="Proteomes" id="UP000283834">
    <property type="component" value="Unassembled WGS sequence"/>
</dbReference>
<dbReference type="EMBL" id="QRWQ01000023">
    <property type="protein sequence ID" value="RGT36078.1"/>
    <property type="molecule type" value="Genomic_DNA"/>
</dbReference>
<keyword evidence="6 14" id="KW-0443">Lipid metabolism</keyword>
<evidence type="ECO:0000259" key="15">
    <source>
        <dbReference type="Pfam" id="PF08541"/>
    </source>
</evidence>
<dbReference type="InterPro" id="IPR004655">
    <property type="entry name" value="FabH"/>
</dbReference>
<dbReference type="Proteomes" id="UP000260808">
    <property type="component" value="Unassembled WGS sequence"/>
</dbReference>
<feature type="active site" evidence="14">
    <location>
        <position position="277"/>
    </location>
</feature>
<dbReference type="RefSeq" id="WP_009245120.1">
    <property type="nucleotide sequence ID" value="NZ_CABKQB010000007.1"/>
</dbReference>
<comment type="function">
    <text evidence="14">Catalyzes the condensation reaction of fatty acid synthesis by the addition to an acyl acceptor of two carbons from malonyl-ACP. Catalyzes the first condensation reaction which initiates fatty acid synthesis and may therefore play a role in governing the total rate of fatty acid production. Possesses both acetoacetyl-ACP synthase and acetyl transacylase activities. Its substrate specificity determines the biosynthesis of branched-chain and/or straight-chain of fatty acids.</text>
</comment>
<dbReference type="GO" id="GO:0006633">
    <property type="term" value="P:fatty acid biosynthetic process"/>
    <property type="evidence" value="ECO:0007669"/>
    <property type="project" value="UniProtKB-UniRule"/>
</dbReference>
<comment type="caution">
    <text evidence="21">The sequence shown here is derived from an EMBL/GenBank/DDBJ whole genome shotgun (WGS) entry which is preliminary data.</text>
</comment>
<name>A0A2N5P3U5_MEDGN</name>
<evidence type="ECO:0000256" key="6">
    <source>
        <dbReference type="ARBA" id="ARBA00023098"/>
    </source>
</evidence>
<keyword evidence="3 14" id="KW-0444">Lipid biosynthesis</keyword>
<proteinExistence type="inferred from homology"/>
<feature type="domain" description="Beta-ketoacyl-[acyl-carrier-protein] synthase III N-terminal" evidence="16">
    <location>
        <begin position="105"/>
        <end position="180"/>
    </location>
</feature>
<comment type="subunit">
    <text evidence="14">Homodimer.</text>
</comment>
<dbReference type="NCBIfam" id="TIGR00747">
    <property type="entry name" value="fabH"/>
    <property type="match status" value="1"/>
</dbReference>
<evidence type="ECO:0000259" key="16">
    <source>
        <dbReference type="Pfam" id="PF08545"/>
    </source>
</evidence>
<comment type="catalytic activity">
    <reaction evidence="11">
        <text>(2S)-2-methylbutanoyl-CoA + malonyl-[ACP] + H(+) = (4S)-4-methyl-3-oxohexanoyl-[ACP] + CO2 + CoA</text>
        <dbReference type="Rhea" id="RHEA:42276"/>
        <dbReference type="Rhea" id="RHEA-COMP:9623"/>
        <dbReference type="Rhea" id="RHEA-COMP:17148"/>
        <dbReference type="ChEBI" id="CHEBI:15378"/>
        <dbReference type="ChEBI" id="CHEBI:16526"/>
        <dbReference type="ChEBI" id="CHEBI:57287"/>
        <dbReference type="ChEBI" id="CHEBI:78449"/>
        <dbReference type="ChEBI" id="CHEBI:88166"/>
        <dbReference type="ChEBI" id="CHEBI:167462"/>
        <dbReference type="EC" id="2.3.1.300"/>
    </reaction>
    <physiologicalReaction direction="left-to-right" evidence="11">
        <dbReference type="Rhea" id="RHEA:42277"/>
    </physiologicalReaction>
</comment>
<keyword evidence="4 14" id="KW-0808">Transferase</keyword>
<evidence type="ECO:0000256" key="2">
    <source>
        <dbReference type="ARBA" id="ARBA00008642"/>
    </source>
</evidence>